<dbReference type="GO" id="GO:0005737">
    <property type="term" value="C:cytoplasm"/>
    <property type="evidence" value="ECO:0007669"/>
    <property type="project" value="TreeGrafter"/>
</dbReference>
<keyword evidence="2" id="KW-0810">Translation regulation</keyword>
<dbReference type="Proteomes" id="UP001237642">
    <property type="component" value="Unassembled WGS sequence"/>
</dbReference>
<protein>
    <submittedName>
        <fullName evidence="5">Uncharacterized protein</fullName>
    </submittedName>
</protein>
<evidence type="ECO:0000256" key="2">
    <source>
        <dbReference type="ARBA" id="ARBA00022845"/>
    </source>
</evidence>
<gene>
    <name evidence="5" type="ORF">POM88_026898</name>
</gene>
<dbReference type="GO" id="GO:0003729">
    <property type="term" value="F:mRNA binding"/>
    <property type="evidence" value="ECO:0007669"/>
    <property type="project" value="TreeGrafter"/>
</dbReference>
<evidence type="ECO:0000313" key="6">
    <source>
        <dbReference type="Proteomes" id="UP001237642"/>
    </source>
</evidence>
<keyword evidence="1" id="KW-0677">Repeat</keyword>
<dbReference type="PANTHER" id="PTHR12537:SF63">
    <property type="entry name" value="PUMILIO HOMOLOG 15"/>
    <property type="match status" value="1"/>
</dbReference>
<accession>A0AAD8I6Q8</accession>
<reference evidence="5" key="1">
    <citation type="submission" date="2023-02" db="EMBL/GenBank/DDBJ databases">
        <title>Genome of toxic invasive species Heracleum sosnowskyi carries increased number of genes despite the absence of recent whole-genome duplications.</title>
        <authorList>
            <person name="Schelkunov M."/>
            <person name="Shtratnikova V."/>
            <person name="Makarenko M."/>
            <person name="Klepikova A."/>
            <person name="Omelchenko D."/>
            <person name="Novikova G."/>
            <person name="Obukhova E."/>
            <person name="Bogdanov V."/>
            <person name="Penin A."/>
            <person name="Logacheva M."/>
        </authorList>
    </citation>
    <scope>NUCLEOTIDE SEQUENCE</scope>
    <source>
        <strain evidence="5">Hsosn_3</strain>
        <tissue evidence="5">Leaf</tissue>
    </source>
</reference>
<proteinExistence type="predicted"/>
<evidence type="ECO:0000256" key="4">
    <source>
        <dbReference type="PROSITE-ProRule" id="PRU00317"/>
    </source>
</evidence>
<dbReference type="AlphaFoldDB" id="A0AAD8I6Q8"/>
<reference evidence="5" key="2">
    <citation type="submission" date="2023-05" db="EMBL/GenBank/DDBJ databases">
        <authorList>
            <person name="Schelkunov M.I."/>
        </authorList>
    </citation>
    <scope>NUCLEOTIDE SEQUENCE</scope>
    <source>
        <strain evidence="5">Hsosn_3</strain>
        <tissue evidence="5">Leaf</tissue>
    </source>
</reference>
<keyword evidence="6" id="KW-1185">Reference proteome</keyword>
<evidence type="ECO:0000256" key="1">
    <source>
        <dbReference type="ARBA" id="ARBA00022737"/>
    </source>
</evidence>
<name>A0AAD8I6Q8_9APIA</name>
<dbReference type="PANTHER" id="PTHR12537">
    <property type="entry name" value="RNA BINDING PROTEIN PUMILIO-RELATED"/>
    <property type="match status" value="1"/>
</dbReference>
<organism evidence="5 6">
    <name type="scientific">Heracleum sosnowskyi</name>
    <dbReference type="NCBI Taxonomy" id="360622"/>
    <lineage>
        <taxon>Eukaryota</taxon>
        <taxon>Viridiplantae</taxon>
        <taxon>Streptophyta</taxon>
        <taxon>Embryophyta</taxon>
        <taxon>Tracheophyta</taxon>
        <taxon>Spermatophyta</taxon>
        <taxon>Magnoliopsida</taxon>
        <taxon>eudicotyledons</taxon>
        <taxon>Gunneridae</taxon>
        <taxon>Pentapetalae</taxon>
        <taxon>asterids</taxon>
        <taxon>campanulids</taxon>
        <taxon>Apiales</taxon>
        <taxon>Apiaceae</taxon>
        <taxon>Apioideae</taxon>
        <taxon>apioid superclade</taxon>
        <taxon>Tordylieae</taxon>
        <taxon>Tordyliinae</taxon>
        <taxon>Heracleum</taxon>
    </lineage>
</organism>
<feature type="repeat" description="Pumilio" evidence="4">
    <location>
        <begin position="142"/>
        <end position="178"/>
    </location>
</feature>
<dbReference type="InterPro" id="IPR016024">
    <property type="entry name" value="ARM-type_fold"/>
</dbReference>
<dbReference type="GO" id="GO:0006417">
    <property type="term" value="P:regulation of translation"/>
    <property type="evidence" value="ECO:0007669"/>
    <property type="project" value="UniProtKB-KW"/>
</dbReference>
<dbReference type="Gene3D" id="1.25.10.10">
    <property type="entry name" value="Leucine-rich Repeat Variant"/>
    <property type="match status" value="2"/>
</dbReference>
<dbReference type="SUPFAM" id="SSF48371">
    <property type="entry name" value="ARM repeat"/>
    <property type="match status" value="1"/>
</dbReference>
<evidence type="ECO:0000313" key="5">
    <source>
        <dbReference type="EMBL" id="KAK1380154.1"/>
    </source>
</evidence>
<dbReference type="InterPro" id="IPR011989">
    <property type="entry name" value="ARM-like"/>
</dbReference>
<evidence type="ECO:0000256" key="3">
    <source>
        <dbReference type="ARBA" id="ARBA00022884"/>
    </source>
</evidence>
<dbReference type="InterPro" id="IPR001313">
    <property type="entry name" value="Pumilio_RNA-bd_rpt"/>
</dbReference>
<dbReference type="Pfam" id="PF00806">
    <property type="entry name" value="PUF"/>
    <property type="match status" value="3"/>
</dbReference>
<dbReference type="PROSITE" id="PS50302">
    <property type="entry name" value="PUM"/>
    <property type="match status" value="1"/>
</dbReference>
<dbReference type="EMBL" id="JAUIZM010000006">
    <property type="protein sequence ID" value="KAK1380154.1"/>
    <property type="molecule type" value="Genomic_DNA"/>
</dbReference>
<comment type="caution">
    <text evidence="5">The sequence shown here is derived from an EMBL/GenBank/DDBJ whole genome shotgun (WGS) entry which is preliminary data.</text>
</comment>
<dbReference type="SMART" id="SM00025">
    <property type="entry name" value="Pumilio"/>
    <property type="match status" value="3"/>
</dbReference>
<keyword evidence="3" id="KW-0694">RNA-binding</keyword>
<sequence length="205" mass="22899">MLPEDYDYSLCYQESRLCRFVVTHTGLVGYKHLMDYVSSSLQVSLLVAAMPAISPSTAILARDTNGHHVILHFLNHFSNEYNLYILNNIASNCFEVATSKTGYKFWSHSYCSALAEHPSGNSVLQHLLGLKEPDITGGIVRQLQGNFVSISCNRYGSNVVEKCLLIESSGEQCTRITTELVRSLNASMMLLPIWELCHPVSTLCY</sequence>